<evidence type="ECO:0000256" key="7">
    <source>
        <dbReference type="RuleBase" id="RU364138"/>
    </source>
</evidence>
<comment type="similarity">
    <text evidence="1 7">Belongs to the phospholipase B-like family.</text>
</comment>
<proteinExistence type="inferred from homology"/>
<dbReference type="InterPro" id="IPR007000">
    <property type="entry name" value="PLipase_B-like"/>
</dbReference>
<protein>
    <recommendedName>
        <fullName evidence="7">Phospholipase B-like</fullName>
        <ecNumber evidence="7">3.1.1.-</ecNumber>
    </recommendedName>
</protein>
<gene>
    <name evidence="8" type="ORF">M9Y10_041741</name>
</gene>
<evidence type="ECO:0000313" key="8">
    <source>
        <dbReference type="EMBL" id="KAK8886280.1"/>
    </source>
</evidence>
<dbReference type="Gene3D" id="3.60.60.30">
    <property type="match status" value="1"/>
</dbReference>
<keyword evidence="4 7" id="KW-0442">Lipid degradation</keyword>
<evidence type="ECO:0000256" key="3">
    <source>
        <dbReference type="ARBA" id="ARBA00022801"/>
    </source>
</evidence>
<dbReference type="PANTHER" id="PTHR12370:SF3">
    <property type="entry name" value="PHOSPHOLIPASE B-LIKE 2-RELATED"/>
    <property type="match status" value="1"/>
</dbReference>
<keyword evidence="9" id="KW-1185">Reference proteome</keyword>
<evidence type="ECO:0000256" key="2">
    <source>
        <dbReference type="ARBA" id="ARBA00022729"/>
    </source>
</evidence>
<dbReference type="Pfam" id="PF04916">
    <property type="entry name" value="Phospholip_B"/>
    <property type="match status" value="1"/>
</dbReference>
<evidence type="ECO:0000256" key="1">
    <source>
        <dbReference type="ARBA" id="ARBA00007835"/>
    </source>
</evidence>
<dbReference type="EC" id="3.1.1.-" evidence="7"/>
<organism evidence="8 9">
    <name type="scientific">Tritrichomonas musculus</name>
    <dbReference type="NCBI Taxonomy" id="1915356"/>
    <lineage>
        <taxon>Eukaryota</taxon>
        <taxon>Metamonada</taxon>
        <taxon>Parabasalia</taxon>
        <taxon>Tritrichomonadida</taxon>
        <taxon>Tritrichomonadidae</taxon>
        <taxon>Tritrichomonas</taxon>
    </lineage>
</organism>
<dbReference type="Proteomes" id="UP001470230">
    <property type="component" value="Unassembled WGS sequence"/>
</dbReference>
<reference evidence="8 9" key="1">
    <citation type="submission" date="2024-04" db="EMBL/GenBank/DDBJ databases">
        <title>Tritrichomonas musculus Genome.</title>
        <authorList>
            <person name="Alves-Ferreira E."/>
            <person name="Grigg M."/>
            <person name="Lorenzi H."/>
            <person name="Galac M."/>
        </authorList>
    </citation>
    <scope>NUCLEOTIDE SEQUENCE [LARGE SCALE GENOMIC DNA]</scope>
    <source>
        <strain evidence="8 9">EAF2021</strain>
    </source>
</reference>
<sequence length="210" mass="24897">MTYLDFWFLETECELYNVESAIDRKPKKVSRPTNGEDCAGLIRLLPGFSDIYFAQDRWSDFRDLHGELKEYHFPIPEIKAKHVLFSQNVGKLFSYDDFYIDDNGLLVLEITMCIFNMSLYDLVVPENLLTWLRAVRSMRLTDRATEFTKHNSGTLNNQYLILDTKKFRRKKKQSSDLLWMIKQYPGDYERKDLTDFHAKNGYFPSINLLF</sequence>
<evidence type="ECO:0000256" key="6">
    <source>
        <dbReference type="ARBA" id="ARBA00023180"/>
    </source>
</evidence>
<keyword evidence="2" id="KW-0732">Signal</keyword>
<dbReference type="PANTHER" id="PTHR12370">
    <property type="entry name" value="PHOSPHOLIPASE B-RELATED"/>
    <property type="match status" value="1"/>
</dbReference>
<evidence type="ECO:0000256" key="4">
    <source>
        <dbReference type="ARBA" id="ARBA00022963"/>
    </source>
</evidence>
<keyword evidence="6" id="KW-0325">Glycoprotein</keyword>
<name>A0ABR2K8A5_9EUKA</name>
<evidence type="ECO:0000313" key="9">
    <source>
        <dbReference type="Proteomes" id="UP001470230"/>
    </source>
</evidence>
<evidence type="ECO:0000256" key="5">
    <source>
        <dbReference type="ARBA" id="ARBA00023098"/>
    </source>
</evidence>
<accession>A0ABR2K8A5</accession>
<keyword evidence="3 7" id="KW-0378">Hydrolase</keyword>
<dbReference type="EMBL" id="JAPFFF010000007">
    <property type="protein sequence ID" value="KAK8886280.1"/>
    <property type="molecule type" value="Genomic_DNA"/>
</dbReference>
<keyword evidence="5 7" id="KW-0443">Lipid metabolism</keyword>
<comment type="caution">
    <text evidence="8">The sequence shown here is derived from an EMBL/GenBank/DDBJ whole genome shotgun (WGS) entry which is preliminary data.</text>
</comment>
<comment type="function">
    <text evidence="7">Putative phospholipase.</text>
</comment>